<dbReference type="Proteomes" id="UP000249688">
    <property type="component" value="Unassembled WGS sequence"/>
</dbReference>
<sequence>MRCLLLLLVCLSACAELRTPQRSSLPPLGLVSRTNDPGRAAIDDAAAAWDTPGQLAGDPAAMARAAALLEWLAAEIPTAPRWSPIPRQLGYDLGFARTETRLALGIRADAPAPEVTAALAAAAAAGGDAAARARALSGSAFAQGPDGTGARLAAPGTLSLPPTVTANLRREVVRLDAVNGWNQNPVRLEEAVRAGERSTGGLGTFY</sequence>
<keyword evidence="3" id="KW-1185">Reference proteome</keyword>
<reference evidence="2 3" key="1">
    <citation type="submission" date="2018-06" db="EMBL/GenBank/DDBJ databases">
        <title>Genomic Encyclopedia of Archaeal and Bacterial Type Strains, Phase II (KMG-II): from individual species to whole genera.</title>
        <authorList>
            <person name="Goeker M."/>
        </authorList>
    </citation>
    <scope>NUCLEOTIDE SEQUENCE [LARGE SCALE GENOMIC DNA]</scope>
    <source>
        <strain evidence="2 3">DSM 24525</strain>
    </source>
</reference>
<name>A0A2W7ID84_9PROT</name>
<dbReference type="EMBL" id="QKYU01000015">
    <property type="protein sequence ID" value="PZW43562.1"/>
    <property type="molecule type" value="Genomic_DNA"/>
</dbReference>
<feature type="signal peptide" evidence="1">
    <location>
        <begin position="1"/>
        <end position="15"/>
    </location>
</feature>
<organism evidence="2 3">
    <name type="scientific">Humitalea rosea</name>
    <dbReference type="NCBI Taxonomy" id="990373"/>
    <lineage>
        <taxon>Bacteria</taxon>
        <taxon>Pseudomonadati</taxon>
        <taxon>Pseudomonadota</taxon>
        <taxon>Alphaproteobacteria</taxon>
        <taxon>Acetobacterales</taxon>
        <taxon>Roseomonadaceae</taxon>
        <taxon>Humitalea</taxon>
    </lineage>
</organism>
<dbReference type="RefSeq" id="WP_111398839.1">
    <property type="nucleotide sequence ID" value="NZ_QKYU01000015.1"/>
</dbReference>
<evidence type="ECO:0000313" key="3">
    <source>
        <dbReference type="Proteomes" id="UP000249688"/>
    </source>
</evidence>
<evidence type="ECO:0000313" key="2">
    <source>
        <dbReference type="EMBL" id="PZW43562.1"/>
    </source>
</evidence>
<keyword evidence="1" id="KW-0732">Signal</keyword>
<dbReference type="AlphaFoldDB" id="A0A2W7ID84"/>
<evidence type="ECO:0000256" key="1">
    <source>
        <dbReference type="SAM" id="SignalP"/>
    </source>
</evidence>
<comment type="caution">
    <text evidence="2">The sequence shown here is derived from an EMBL/GenBank/DDBJ whole genome shotgun (WGS) entry which is preliminary data.</text>
</comment>
<accession>A0A2W7ID84</accession>
<gene>
    <name evidence="2" type="ORF">C8P66_11523</name>
</gene>
<protein>
    <submittedName>
        <fullName evidence="2">Uncharacterized protein</fullName>
    </submittedName>
</protein>
<feature type="chain" id="PRO_5016169175" evidence="1">
    <location>
        <begin position="16"/>
        <end position="206"/>
    </location>
</feature>
<proteinExistence type="predicted"/>